<reference evidence="6" key="1">
    <citation type="journal article" date="2019" name="Int. J. Syst. Evol. Microbiol.">
        <title>The Global Catalogue of Microorganisms (GCM) 10K type strain sequencing project: providing services to taxonomists for standard genome sequencing and annotation.</title>
        <authorList>
            <consortium name="The Broad Institute Genomics Platform"/>
            <consortium name="The Broad Institute Genome Sequencing Center for Infectious Disease"/>
            <person name="Wu L."/>
            <person name="Ma J."/>
        </authorList>
    </citation>
    <scope>NUCLEOTIDE SEQUENCE [LARGE SCALE GENOMIC DNA]</scope>
    <source>
        <strain evidence="6">CGMCC 4.7242</strain>
    </source>
</reference>
<accession>A0ABW4S0L9</accession>
<keyword evidence="6" id="KW-1185">Reference proteome</keyword>
<sequence>MEQRLGNLDPIMSAAHQTRDHGYLVYDTLYALDSEQQIQPQMVESHEVSEDGTTYTFTLRDGLTWHDGTPVTSADVIASINRWGQRDRMGLALRGITETIEPVDEQTFVVTLSVPTSVILDAFAKPSGVPLFIMPERVAQTPFSEQITEYVGSGPFVFAADQYEPGVRAVYTRFEDYVPREEPASQLAGGKVAKVDRIERIEMADALTALNALNSGEVDYVQTVLPDLMPLLSPDVTTQNIDEFGYQIGYRFNHLQAPFDNRLVRQAAIWAIGQQEPLQAQFGSDEHYALCGAIFGCGLPYESDAMVEMALEADPDRARDLLEEAGYQGEPIVLLHVTDSPAMSSIAPVLAQQLREAGFSVELRAMDFMTMLSQRANQGPVADGGWSIFITSWHNTEIQDPLRNYMIVAAGAGEEGYAGWADVPEIVDQTQAFLRAPTQEDRERIAAEIQSIVYEEAIYAPLGTQARLTALAPGVEGVLNAPANVFWNISKGE</sequence>
<dbReference type="RefSeq" id="WP_390258838.1">
    <property type="nucleotide sequence ID" value="NZ_JBHUGH010000001.1"/>
</dbReference>
<dbReference type="PANTHER" id="PTHR30290:SF38">
    <property type="entry name" value="D,D-DIPEPTIDE-BINDING PERIPLASMIC PROTEIN DDPA-RELATED"/>
    <property type="match status" value="1"/>
</dbReference>
<keyword evidence="3" id="KW-0732">Signal</keyword>
<dbReference type="InterPro" id="IPR030678">
    <property type="entry name" value="Peptide/Ni-bd"/>
</dbReference>
<dbReference type="PANTHER" id="PTHR30290">
    <property type="entry name" value="PERIPLASMIC BINDING COMPONENT OF ABC TRANSPORTER"/>
    <property type="match status" value="1"/>
</dbReference>
<dbReference type="EMBL" id="JBHUGH010000001">
    <property type="protein sequence ID" value="MFD1910858.1"/>
    <property type="molecule type" value="Genomic_DNA"/>
</dbReference>
<organism evidence="5 6">
    <name type="scientific">Halodurantibacterium flavum</name>
    <dbReference type="NCBI Taxonomy" id="1382802"/>
    <lineage>
        <taxon>Bacteria</taxon>
        <taxon>Pseudomonadati</taxon>
        <taxon>Pseudomonadota</taxon>
        <taxon>Alphaproteobacteria</taxon>
        <taxon>Rhodobacterales</taxon>
        <taxon>Paracoccaceae</taxon>
        <taxon>Halodurantibacterium</taxon>
    </lineage>
</organism>
<dbReference type="InterPro" id="IPR039424">
    <property type="entry name" value="SBP_5"/>
</dbReference>
<proteinExistence type="inferred from homology"/>
<dbReference type="SUPFAM" id="SSF53850">
    <property type="entry name" value="Periplasmic binding protein-like II"/>
    <property type="match status" value="1"/>
</dbReference>
<evidence type="ECO:0000313" key="5">
    <source>
        <dbReference type="EMBL" id="MFD1910858.1"/>
    </source>
</evidence>
<evidence type="ECO:0000256" key="3">
    <source>
        <dbReference type="ARBA" id="ARBA00022729"/>
    </source>
</evidence>
<comment type="caution">
    <text evidence="5">The sequence shown here is derived from an EMBL/GenBank/DDBJ whole genome shotgun (WGS) entry which is preliminary data.</text>
</comment>
<name>A0ABW4S0L9_9RHOB</name>
<dbReference type="Gene3D" id="3.40.190.10">
    <property type="entry name" value="Periplasmic binding protein-like II"/>
    <property type="match status" value="1"/>
</dbReference>
<comment type="subcellular location">
    <subcellularLocation>
        <location evidence="1">Periplasm</location>
    </subcellularLocation>
</comment>
<evidence type="ECO:0000259" key="4">
    <source>
        <dbReference type="Pfam" id="PF00496"/>
    </source>
</evidence>
<dbReference type="Pfam" id="PF00496">
    <property type="entry name" value="SBP_bac_5"/>
    <property type="match status" value="1"/>
</dbReference>
<evidence type="ECO:0000313" key="6">
    <source>
        <dbReference type="Proteomes" id="UP001597353"/>
    </source>
</evidence>
<comment type="similarity">
    <text evidence="2">Belongs to the bacterial solute-binding protein 5 family.</text>
</comment>
<evidence type="ECO:0000256" key="2">
    <source>
        <dbReference type="ARBA" id="ARBA00005695"/>
    </source>
</evidence>
<dbReference type="PIRSF" id="PIRSF002741">
    <property type="entry name" value="MppA"/>
    <property type="match status" value="1"/>
</dbReference>
<feature type="domain" description="Solute-binding protein family 5" evidence="4">
    <location>
        <begin position="37"/>
        <end position="401"/>
    </location>
</feature>
<dbReference type="CDD" id="cd08502">
    <property type="entry name" value="PBP2_NikA_DppA_OppA_like_16"/>
    <property type="match status" value="1"/>
</dbReference>
<dbReference type="Proteomes" id="UP001597353">
    <property type="component" value="Unassembled WGS sequence"/>
</dbReference>
<dbReference type="Gene3D" id="3.10.105.10">
    <property type="entry name" value="Dipeptide-binding Protein, Domain 3"/>
    <property type="match status" value="1"/>
</dbReference>
<evidence type="ECO:0000256" key="1">
    <source>
        <dbReference type="ARBA" id="ARBA00004418"/>
    </source>
</evidence>
<gene>
    <name evidence="5" type="ORF">ACFSGJ_01355</name>
</gene>
<protein>
    <submittedName>
        <fullName evidence="5">ABC transporter substrate-binding protein</fullName>
    </submittedName>
</protein>
<dbReference type="InterPro" id="IPR000914">
    <property type="entry name" value="SBP_5_dom"/>
</dbReference>